<accession>A0A3N1P366</accession>
<dbReference type="InterPro" id="IPR024775">
    <property type="entry name" value="DinB-like"/>
</dbReference>
<dbReference type="InterPro" id="IPR016187">
    <property type="entry name" value="CTDL_fold"/>
</dbReference>
<dbReference type="AlphaFoldDB" id="A0A3N1P366"/>
<dbReference type="SUPFAM" id="SSF109854">
    <property type="entry name" value="DinB/YfiT-like putative metalloenzymes"/>
    <property type="match status" value="1"/>
</dbReference>
<organism evidence="6 7">
    <name type="scientific">Marinimicrobium koreense</name>
    <dbReference type="NCBI Taxonomy" id="306545"/>
    <lineage>
        <taxon>Bacteria</taxon>
        <taxon>Pseudomonadati</taxon>
        <taxon>Pseudomonadota</taxon>
        <taxon>Gammaproteobacteria</taxon>
        <taxon>Cellvibrionales</taxon>
        <taxon>Cellvibrionaceae</taxon>
        <taxon>Marinimicrobium</taxon>
    </lineage>
</organism>
<dbReference type="OrthoDB" id="9768004at2"/>
<comment type="caution">
    <text evidence="6">The sequence shown here is derived from an EMBL/GenBank/DDBJ whole genome shotgun (WGS) entry which is preliminary data.</text>
</comment>
<dbReference type="Gene3D" id="3.90.1580.10">
    <property type="entry name" value="paralog of FGE (formylglycine-generating enzyme)"/>
    <property type="match status" value="1"/>
</dbReference>
<dbReference type="PANTHER" id="PTHR23150">
    <property type="entry name" value="SULFATASE MODIFYING FACTOR 1, 2"/>
    <property type="match status" value="1"/>
</dbReference>
<keyword evidence="1" id="KW-0560">Oxidoreductase</keyword>
<gene>
    <name evidence="6" type="ORF">EDC38_1803</name>
</gene>
<evidence type="ECO:0000313" key="7">
    <source>
        <dbReference type="Proteomes" id="UP000273643"/>
    </source>
</evidence>
<name>A0A3N1P366_9GAMM</name>
<feature type="domain" description="DinB-like" evidence="5">
    <location>
        <begin position="10"/>
        <end position="121"/>
    </location>
</feature>
<feature type="domain" description="Sulfatase-modifying factor enzyme-like" evidence="4">
    <location>
        <begin position="171"/>
        <end position="440"/>
    </location>
</feature>
<protein>
    <submittedName>
        <fullName evidence="6">Iron(II)-dependent oxidoreductase</fullName>
    </submittedName>
</protein>
<keyword evidence="7" id="KW-1185">Reference proteome</keyword>
<comment type="pathway">
    <text evidence="3">Amino-acid biosynthesis; ergothioneine biosynthesis.</text>
</comment>
<keyword evidence="2" id="KW-0408">Iron</keyword>
<evidence type="ECO:0000256" key="1">
    <source>
        <dbReference type="ARBA" id="ARBA00023002"/>
    </source>
</evidence>
<dbReference type="InterPro" id="IPR051043">
    <property type="entry name" value="Sulfatase_Mod_Factor_Kinase"/>
</dbReference>
<dbReference type="InterPro" id="IPR042095">
    <property type="entry name" value="SUMF_sf"/>
</dbReference>
<dbReference type="Proteomes" id="UP000273643">
    <property type="component" value="Unassembled WGS sequence"/>
</dbReference>
<evidence type="ECO:0000313" key="6">
    <source>
        <dbReference type="EMBL" id="ROQ21180.1"/>
    </source>
</evidence>
<evidence type="ECO:0000259" key="5">
    <source>
        <dbReference type="Pfam" id="PF12867"/>
    </source>
</evidence>
<dbReference type="RefSeq" id="WP_123638211.1">
    <property type="nucleotide sequence ID" value="NZ_RJUK01000001.1"/>
</dbReference>
<evidence type="ECO:0000256" key="3">
    <source>
        <dbReference type="ARBA" id="ARBA00037882"/>
    </source>
</evidence>
<sequence length="445" mass="51336">MDDRDSLLQALDDTHHRMHELVEALGNDRLQVPYRPGVNPPLWEFGHCAFFYEVFVRKALDGVASYDPSMDEIWDSFHLDHEDRWRADLFPGKADTLRYVDAIHQAIRQRILEQPLTDQAHYLTKYAIFHQNMHLESMIWCRQTEGYPVPPGSRPEPTASADPAALGDADIPAGRYTIGMPAHSPEYARRDFAFDNEKPGFEVHVPAFRIARTLVSNGDFRRFVEDGGYQRPELWTQGGRKWLTTEQDLNFGSGAPQRGTPTHPYYWRKTDRGWEERHFDQWRPLHDDYPVKHVTYWEAEAYCRWAGRRLPSEVEWEVAALGNRPGEPHRRYPWGDTLDSSRVDMDGTGLASQPVTALPGGDSPFGCRQMLGTLWEWTRDQFFPYDGFAIDMYPFMSTLQFGDHKVTKGGSCGTSSRLIRGSYRQAYLPNRHDVFVGFRTCALDE</sequence>
<reference evidence="6 7" key="1">
    <citation type="submission" date="2018-11" db="EMBL/GenBank/DDBJ databases">
        <title>Genomic Encyclopedia of Type Strains, Phase IV (KMG-IV): sequencing the most valuable type-strain genomes for metagenomic binning, comparative biology and taxonomic classification.</title>
        <authorList>
            <person name="Goeker M."/>
        </authorList>
    </citation>
    <scope>NUCLEOTIDE SEQUENCE [LARGE SCALE GENOMIC DNA]</scope>
    <source>
        <strain evidence="6 7">DSM 16974</strain>
    </source>
</reference>
<evidence type="ECO:0000259" key="4">
    <source>
        <dbReference type="Pfam" id="PF03781"/>
    </source>
</evidence>
<dbReference type="Pfam" id="PF12867">
    <property type="entry name" value="DinB_2"/>
    <property type="match status" value="1"/>
</dbReference>
<dbReference type="InterPro" id="IPR005532">
    <property type="entry name" value="SUMF_dom"/>
</dbReference>
<proteinExistence type="predicted"/>
<dbReference type="NCBIfam" id="NF041186">
    <property type="entry name" value="SenA"/>
    <property type="match status" value="1"/>
</dbReference>
<dbReference type="EMBL" id="RJUK01000001">
    <property type="protein sequence ID" value="ROQ21180.1"/>
    <property type="molecule type" value="Genomic_DNA"/>
</dbReference>
<evidence type="ECO:0000256" key="2">
    <source>
        <dbReference type="ARBA" id="ARBA00023004"/>
    </source>
</evidence>
<dbReference type="InterPro" id="IPR034660">
    <property type="entry name" value="DinB/YfiT-like"/>
</dbReference>
<dbReference type="Gene3D" id="1.20.120.450">
    <property type="entry name" value="dinb family like domain"/>
    <property type="match status" value="1"/>
</dbReference>
<dbReference type="SUPFAM" id="SSF56436">
    <property type="entry name" value="C-type lectin-like"/>
    <property type="match status" value="1"/>
</dbReference>
<dbReference type="Pfam" id="PF03781">
    <property type="entry name" value="FGE-sulfatase"/>
    <property type="match status" value="1"/>
</dbReference>